<dbReference type="SUPFAM" id="SSF46785">
    <property type="entry name" value="Winged helix' DNA-binding domain"/>
    <property type="match status" value="1"/>
</dbReference>
<comment type="caution">
    <text evidence="7">The sequence shown here is derived from an EMBL/GenBank/DDBJ whole genome shotgun (WGS) entry which is preliminary data.</text>
</comment>
<evidence type="ECO:0000256" key="1">
    <source>
        <dbReference type="ARBA" id="ARBA00004123"/>
    </source>
</evidence>
<keyword evidence="8" id="KW-1185">Reference proteome</keyword>
<comment type="similarity">
    <text evidence="4">Belongs to the HSF family.</text>
</comment>
<evidence type="ECO:0000313" key="7">
    <source>
        <dbReference type="EMBL" id="KAL3760526.1"/>
    </source>
</evidence>
<feature type="compositionally biased region" description="Polar residues" evidence="5">
    <location>
        <begin position="380"/>
        <end position="389"/>
    </location>
</feature>
<reference evidence="7 8" key="1">
    <citation type="submission" date="2024-10" db="EMBL/GenBank/DDBJ databases">
        <title>Updated reference genomes for cyclostephanoid diatoms.</title>
        <authorList>
            <person name="Roberts W.R."/>
            <person name="Alverson A.J."/>
        </authorList>
    </citation>
    <scope>NUCLEOTIDE SEQUENCE [LARGE SCALE GENOMIC DNA]</scope>
    <source>
        <strain evidence="7 8">AJA232-27</strain>
    </source>
</reference>
<feature type="compositionally biased region" description="Basic and acidic residues" evidence="5">
    <location>
        <begin position="425"/>
        <end position="437"/>
    </location>
</feature>
<dbReference type="PANTHER" id="PTHR10015">
    <property type="entry name" value="HEAT SHOCK TRANSCRIPTION FACTOR"/>
    <property type="match status" value="1"/>
</dbReference>
<dbReference type="FunFam" id="1.10.10.10:FF:000479">
    <property type="entry name" value="Predicted protein"/>
    <property type="match status" value="1"/>
</dbReference>
<dbReference type="PRINTS" id="PR00056">
    <property type="entry name" value="HSFDOMAIN"/>
</dbReference>
<sequence length="455" mass="49975">MDNEYEPPRQRKKPKVKESVIDHTYRDYSQVEVSSDEEGAAGAADDKKQSRLQPNFPAKLHAIVSNPNYDHIISWQPHGRSWKIVDKHLLSTVICPKHFAHAKFESFNRSVNGWGFKRLLNPGPDCKSYYHECFLRGRPELTKLMQRLVNPGKRLPDKAGEPDFYEISRKYPLPPAPTSAPDDLPEAPPQAQRPGQQGRFNIQAAQAAGGYPYGYYQPAPPYPQLPSPAATGFAQPPFPPQPPQQAYWPNQLPPTMYPPNPTAYGYYPYPQMMVPQGYEQYPHPSMYGQYYPGAPTPTAGAAAPAYAPSPGRAKPAAQAQQPPPIDDPEQFYQAAPPPGTHDSPTESDADAEDDRKPQAQPDPAVGGQPSLPTAPHDSESAGSQQQAAETSARDVAAYDPAQQQQQLGGASGNTSSEGGPNPTSSERRTRTSSKPEEGGDGINEQQLLQDFFQHF</sequence>
<gene>
    <name evidence="7" type="ORF">ACHAWU_001861</name>
</gene>
<proteinExistence type="inferred from homology"/>
<feature type="domain" description="HSF-type DNA-binding" evidence="6">
    <location>
        <begin position="52"/>
        <end position="148"/>
    </location>
</feature>
<keyword evidence="2" id="KW-0238">DNA-binding</keyword>
<dbReference type="InterPro" id="IPR036388">
    <property type="entry name" value="WH-like_DNA-bd_sf"/>
</dbReference>
<feature type="region of interest" description="Disordered" evidence="5">
    <location>
        <begin position="291"/>
        <end position="455"/>
    </location>
</feature>
<name>A0ABD3MCM0_9STRA</name>
<dbReference type="Gene3D" id="1.10.10.10">
    <property type="entry name" value="Winged helix-like DNA-binding domain superfamily/Winged helix DNA-binding domain"/>
    <property type="match status" value="1"/>
</dbReference>
<evidence type="ECO:0000256" key="4">
    <source>
        <dbReference type="RuleBase" id="RU004020"/>
    </source>
</evidence>
<dbReference type="AlphaFoldDB" id="A0ABD3MCM0"/>
<dbReference type="EMBL" id="JALLBG020000182">
    <property type="protein sequence ID" value="KAL3760526.1"/>
    <property type="molecule type" value="Genomic_DNA"/>
</dbReference>
<feature type="region of interest" description="Disordered" evidence="5">
    <location>
        <begin position="1"/>
        <end position="20"/>
    </location>
</feature>
<feature type="region of interest" description="Disordered" evidence="5">
    <location>
        <begin position="30"/>
        <end position="50"/>
    </location>
</feature>
<dbReference type="GO" id="GO:0005634">
    <property type="term" value="C:nucleus"/>
    <property type="evidence" value="ECO:0007669"/>
    <property type="project" value="UniProtKB-SubCell"/>
</dbReference>
<organism evidence="7 8">
    <name type="scientific">Discostella pseudostelligera</name>
    <dbReference type="NCBI Taxonomy" id="259834"/>
    <lineage>
        <taxon>Eukaryota</taxon>
        <taxon>Sar</taxon>
        <taxon>Stramenopiles</taxon>
        <taxon>Ochrophyta</taxon>
        <taxon>Bacillariophyta</taxon>
        <taxon>Coscinodiscophyceae</taxon>
        <taxon>Thalassiosirophycidae</taxon>
        <taxon>Stephanodiscales</taxon>
        <taxon>Stephanodiscaceae</taxon>
        <taxon>Discostella</taxon>
    </lineage>
</organism>
<evidence type="ECO:0000256" key="2">
    <source>
        <dbReference type="ARBA" id="ARBA00023125"/>
    </source>
</evidence>
<dbReference type="InterPro" id="IPR036390">
    <property type="entry name" value="WH_DNA-bd_sf"/>
</dbReference>
<feature type="region of interest" description="Disordered" evidence="5">
    <location>
        <begin position="167"/>
        <end position="196"/>
    </location>
</feature>
<keyword evidence="3" id="KW-0539">Nucleus</keyword>
<comment type="subcellular location">
    <subcellularLocation>
        <location evidence="1">Nucleus</location>
    </subcellularLocation>
</comment>
<dbReference type="InterPro" id="IPR000232">
    <property type="entry name" value="HSF_DNA-bd"/>
</dbReference>
<evidence type="ECO:0000259" key="6">
    <source>
        <dbReference type="SMART" id="SM00415"/>
    </source>
</evidence>
<dbReference type="PANTHER" id="PTHR10015:SF206">
    <property type="entry name" value="HSF-TYPE DNA-BINDING DOMAIN-CONTAINING PROTEIN"/>
    <property type="match status" value="1"/>
</dbReference>
<evidence type="ECO:0000256" key="3">
    <source>
        <dbReference type="ARBA" id="ARBA00023242"/>
    </source>
</evidence>
<dbReference type="Pfam" id="PF00447">
    <property type="entry name" value="HSF_DNA-bind"/>
    <property type="match status" value="1"/>
</dbReference>
<dbReference type="GO" id="GO:0003677">
    <property type="term" value="F:DNA binding"/>
    <property type="evidence" value="ECO:0007669"/>
    <property type="project" value="UniProtKB-KW"/>
</dbReference>
<dbReference type="SMART" id="SM00415">
    <property type="entry name" value="HSF"/>
    <property type="match status" value="1"/>
</dbReference>
<evidence type="ECO:0000256" key="5">
    <source>
        <dbReference type="SAM" id="MobiDB-lite"/>
    </source>
</evidence>
<evidence type="ECO:0000313" key="8">
    <source>
        <dbReference type="Proteomes" id="UP001530293"/>
    </source>
</evidence>
<dbReference type="Proteomes" id="UP001530293">
    <property type="component" value="Unassembled WGS sequence"/>
</dbReference>
<accession>A0ABD3MCM0</accession>
<feature type="compositionally biased region" description="Low complexity" evidence="5">
    <location>
        <begin position="291"/>
        <end position="320"/>
    </location>
</feature>
<protein>
    <recommendedName>
        <fullName evidence="6">HSF-type DNA-binding domain-containing protein</fullName>
    </recommendedName>
</protein>